<name>A0A089Q7X6_9HYPH</name>
<dbReference type="STRING" id="693986.MOC_2934"/>
<dbReference type="EMBL" id="CP003811">
    <property type="protein sequence ID" value="AIQ90689.1"/>
    <property type="molecule type" value="Genomic_DNA"/>
</dbReference>
<dbReference type="RefSeq" id="WP_041372323.1">
    <property type="nucleotide sequence ID" value="NZ_CP003811.1"/>
</dbReference>
<feature type="region of interest" description="Disordered" evidence="1">
    <location>
        <begin position="119"/>
        <end position="143"/>
    </location>
</feature>
<evidence type="ECO:0000313" key="2">
    <source>
        <dbReference type="EMBL" id="AIQ90689.1"/>
    </source>
</evidence>
<reference evidence="2 3" key="1">
    <citation type="journal article" date="2014" name="PLoS ONE">
        <title>Genome Information of Methylobacterium oryzae, a Plant-Probiotic Methylotroph in the Phyllosphere.</title>
        <authorList>
            <person name="Kwak M.J."/>
            <person name="Jeong H."/>
            <person name="Madhaiyan M."/>
            <person name="Lee Y."/>
            <person name="Sa T.M."/>
            <person name="Oh T.K."/>
            <person name="Kim J.F."/>
        </authorList>
    </citation>
    <scope>NUCLEOTIDE SEQUENCE [LARGE SCALE GENOMIC DNA]</scope>
    <source>
        <strain evidence="2 3">CBMB20</strain>
    </source>
</reference>
<dbReference type="Proteomes" id="UP000029492">
    <property type="component" value="Chromosome"/>
</dbReference>
<dbReference type="eggNOG" id="COG5635">
    <property type="taxonomic scope" value="Bacteria"/>
</dbReference>
<accession>A0A089Q7X6</accession>
<proteinExistence type="predicted"/>
<protein>
    <submittedName>
        <fullName evidence="2">Protein of unassigned function</fullName>
    </submittedName>
</protein>
<gene>
    <name evidence="2" type="ORF">MOC_2934</name>
</gene>
<dbReference type="AlphaFoldDB" id="A0A089Q7X6"/>
<dbReference type="KEGG" id="mor:MOC_2934"/>
<sequence length="143" mass="16343">MPIPADKQGDWHDALELKLYRTHGEEFENFFATMMEMRHGDGFERVAASGRAGDRKCDGFLHATAEVFQCYGAAKGGENRKAVNETLTKKMETDYEGAARHWARMTRWHMVHNFVDGPTAEPRRRSRSCGWRTRTTNCTSSGR</sequence>
<dbReference type="HOGENOM" id="CLU_1803924_0_0_5"/>
<dbReference type="GeneID" id="43870275"/>
<evidence type="ECO:0000313" key="3">
    <source>
        <dbReference type="Proteomes" id="UP000029492"/>
    </source>
</evidence>
<keyword evidence="3" id="KW-1185">Reference proteome</keyword>
<organism evidence="2 3">
    <name type="scientific">Methylobacterium oryzae CBMB20</name>
    <dbReference type="NCBI Taxonomy" id="693986"/>
    <lineage>
        <taxon>Bacteria</taxon>
        <taxon>Pseudomonadati</taxon>
        <taxon>Pseudomonadota</taxon>
        <taxon>Alphaproteobacteria</taxon>
        <taxon>Hyphomicrobiales</taxon>
        <taxon>Methylobacteriaceae</taxon>
        <taxon>Methylobacterium</taxon>
    </lineage>
</organism>
<evidence type="ECO:0000256" key="1">
    <source>
        <dbReference type="SAM" id="MobiDB-lite"/>
    </source>
</evidence>